<dbReference type="PANTHER" id="PTHR14187">
    <property type="entry name" value="ALPHA KINASE/ELONGATION FACTOR 2 KINASE"/>
    <property type="match status" value="1"/>
</dbReference>
<keyword evidence="3" id="KW-1185">Reference proteome</keyword>
<evidence type="ECO:0000256" key="1">
    <source>
        <dbReference type="SAM" id="MobiDB-lite"/>
    </source>
</evidence>
<gene>
    <name evidence="2" type="ORF">MGAL_10B043401</name>
</gene>
<sequence>MLDDISRTQNEYESKDVVPSEAAEMSGSFQDSKKPVRMVAAIDFGTSSSGAAFSTRESFARDPLKIEFIQLDKQKGYQKTQTSVLFDEEGFLAFGEQAEHKFKLLSSKKKKKNLYFFKTFKMQLHGGKVSRIVFQSVFILCESVKLSKSTKLRSLAGDKEMSCAIVIAACIEHIKEKAIERMKEMIPGIEEEIDIHWVLTVPAIWSEQARQFMIKAAEKAGIERGNLSLALEPECAALHCKHELWKTEGQTDSSSDPFQEGSQFMVVDLGGM</sequence>
<dbReference type="SUPFAM" id="SSF53067">
    <property type="entry name" value="Actin-like ATPase domain"/>
    <property type="match status" value="1"/>
</dbReference>
<dbReference type="Proteomes" id="UP000596742">
    <property type="component" value="Unassembled WGS sequence"/>
</dbReference>
<dbReference type="PANTHER" id="PTHR14187:SF5">
    <property type="entry name" value="HEAT SHOCK 70 KDA PROTEIN 12A"/>
    <property type="match status" value="1"/>
</dbReference>
<dbReference type="InterPro" id="IPR043129">
    <property type="entry name" value="ATPase_NBD"/>
</dbReference>
<reference evidence="2" key="1">
    <citation type="submission" date="2018-11" db="EMBL/GenBank/DDBJ databases">
        <authorList>
            <person name="Alioto T."/>
            <person name="Alioto T."/>
        </authorList>
    </citation>
    <scope>NUCLEOTIDE SEQUENCE</scope>
</reference>
<accession>A0A8B6D799</accession>
<dbReference type="OrthoDB" id="2963168at2759"/>
<feature type="compositionally biased region" description="Basic and acidic residues" evidence="1">
    <location>
        <begin position="1"/>
        <end position="18"/>
    </location>
</feature>
<evidence type="ECO:0000313" key="2">
    <source>
        <dbReference type="EMBL" id="VDI16260.1"/>
    </source>
</evidence>
<feature type="region of interest" description="Disordered" evidence="1">
    <location>
        <begin position="1"/>
        <end position="32"/>
    </location>
</feature>
<protein>
    <submittedName>
        <fullName evidence="2">Uncharacterized protein</fullName>
    </submittedName>
</protein>
<comment type="caution">
    <text evidence="2">The sequence shown here is derived from an EMBL/GenBank/DDBJ whole genome shotgun (WGS) entry which is preliminary data.</text>
</comment>
<dbReference type="AlphaFoldDB" id="A0A8B6D799"/>
<proteinExistence type="predicted"/>
<organism evidence="2 3">
    <name type="scientific">Mytilus galloprovincialis</name>
    <name type="common">Mediterranean mussel</name>
    <dbReference type="NCBI Taxonomy" id="29158"/>
    <lineage>
        <taxon>Eukaryota</taxon>
        <taxon>Metazoa</taxon>
        <taxon>Spiralia</taxon>
        <taxon>Lophotrochozoa</taxon>
        <taxon>Mollusca</taxon>
        <taxon>Bivalvia</taxon>
        <taxon>Autobranchia</taxon>
        <taxon>Pteriomorphia</taxon>
        <taxon>Mytilida</taxon>
        <taxon>Mytiloidea</taxon>
        <taxon>Mytilidae</taxon>
        <taxon>Mytilinae</taxon>
        <taxon>Mytilus</taxon>
    </lineage>
</organism>
<evidence type="ECO:0000313" key="3">
    <source>
        <dbReference type="Proteomes" id="UP000596742"/>
    </source>
</evidence>
<name>A0A8B6D799_MYTGA</name>
<dbReference type="EMBL" id="UYJE01003072">
    <property type="protein sequence ID" value="VDI16260.1"/>
    <property type="molecule type" value="Genomic_DNA"/>
</dbReference>
<dbReference type="Gene3D" id="3.30.420.40">
    <property type="match status" value="1"/>
</dbReference>